<keyword evidence="2" id="KW-0812">Transmembrane</keyword>
<name>A0A7X9DL35_UNCKA</name>
<proteinExistence type="predicted"/>
<protein>
    <submittedName>
        <fullName evidence="3">Uncharacterized protein</fullName>
    </submittedName>
</protein>
<accession>A0A7X9DL35</accession>
<evidence type="ECO:0000256" key="2">
    <source>
        <dbReference type="SAM" id="Phobius"/>
    </source>
</evidence>
<feature type="region of interest" description="Disordered" evidence="1">
    <location>
        <begin position="1"/>
        <end position="24"/>
    </location>
</feature>
<keyword evidence="2" id="KW-0472">Membrane</keyword>
<dbReference type="EMBL" id="JAAZNL010000040">
    <property type="protein sequence ID" value="NMB70214.1"/>
    <property type="molecule type" value="Genomic_DNA"/>
</dbReference>
<dbReference type="AlphaFoldDB" id="A0A7X9DL35"/>
<feature type="compositionally biased region" description="Basic residues" evidence="1">
    <location>
        <begin position="1"/>
        <end position="15"/>
    </location>
</feature>
<sequence length="91" mass="10237">MSKKKKISNSIKDKRRLHEAEKASMKSRLGVVYGEPSIKTGTETTVKKDTPVNDKFNLPVTAIKRDMVKNGIYMLFVLLVLVVLKVSGLKF</sequence>
<reference evidence="3 4" key="1">
    <citation type="journal article" date="2020" name="Biotechnol. Biofuels">
        <title>New insights from the biogas microbiome by comprehensive genome-resolved metagenomics of nearly 1600 species originating from multiple anaerobic digesters.</title>
        <authorList>
            <person name="Campanaro S."/>
            <person name="Treu L."/>
            <person name="Rodriguez-R L.M."/>
            <person name="Kovalovszki A."/>
            <person name="Ziels R.M."/>
            <person name="Maus I."/>
            <person name="Zhu X."/>
            <person name="Kougias P.G."/>
            <person name="Basile A."/>
            <person name="Luo G."/>
            <person name="Schluter A."/>
            <person name="Konstantinidis K.T."/>
            <person name="Angelidaki I."/>
        </authorList>
    </citation>
    <scope>NUCLEOTIDE SEQUENCE [LARGE SCALE GENOMIC DNA]</scope>
    <source>
        <strain evidence="3">AS27yjCOA_165</strain>
    </source>
</reference>
<gene>
    <name evidence="3" type="ORF">GYA27_03380</name>
</gene>
<feature type="transmembrane region" description="Helical" evidence="2">
    <location>
        <begin position="72"/>
        <end position="89"/>
    </location>
</feature>
<evidence type="ECO:0000313" key="3">
    <source>
        <dbReference type="EMBL" id="NMB70214.1"/>
    </source>
</evidence>
<comment type="caution">
    <text evidence="3">The sequence shown here is derived from an EMBL/GenBank/DDBJ whole genome shotgun (WGS) entry which is preliminary data.</text>
</comment>
<evidence type="ECO:0000313" key="4">
    <source>
        <dbReference type="Proteomes" id="UP000526033"/>
    </source>
</evidence>
<dbReference type="Proteomes" id="UP000526033">
    <property type="component" value="Unassembled WGS sequence"/>
</dbReference>
<organism evidence="3 4">
    <name type="scientific">candidate division WWE3 bacterium</name>
    <dbReference type="NCBI Taxonomy" id="2053526"/>
    <lineage>
        <taxon>Bacteria</taxon>
        <taxon>Katanobacteria</taxon>
    </lineage>
</organism>
<evidence type="ECO:0000256" key="1">
    <source>
        <dbReference type="SAM" id="MobiDB-lite"/>
    </source>
</evidence>
<keyword evidence="2" id="KW-1133">Transmembrane helix</keyword>